<dbReference type="InterPro" id="IPR001119">
    <property type="entry name" value="SLH_dom"/>
</dbReference>
<dbReference type="AlphaFoldDB" id="A0A371P7Z6"/>
<protein>
    <submittedName>
        <fullName evidence="4">S-layer homology domain-containing protein</fullName>
    </submittedName>
</protein>
<feature type="region of interest" description="Disordered" evidence="1">
    <location>
        <begin position="552"/>
        <end position="589"/>
    </location>
</feature>
<feature type="domain" description="SLH" evidence="3">
    <location>
        <begin position="790"/>
        <end position="853"/>
    </location>
</feature>
<feature type="domain" description="SLH" evidence="3">
    <location>
        <begin position="854"/>
        <end position="913"/>
    </location>
</feature>
<sequence length="973" mass="104676">MKNRSFKTILTLLLALTLVLPAVSAGHASAESNTPAKVAKYSTYNSYFSDVYDELAGKSNVFETLTYHQLWSLFNSDGTYVVLFGGAWSENTQAVIGYINDVAKDYGITAIYNFDTRLDGETASADIADSSSPDTYRKRYVELVNQHLTNLQIENADQISYTVGNQTGEADRIEAPYLFVYDRKNEEGASPIVADLQELLTKEDFLAEDGKLDPAKVKAYKDQVRAVFDPISKETGDKKIASHSLFNNESYFKSTYDAAAGRTVFTGSRIVFQAVTYDELKKLHESSGDYAILYGGPWCPNTQPVIDLINQWAIDEGIQTIYTWDTRLDNGFDPISKEFKSAELHVRDVNHPNARIYVDLVNQYLPNITTANSKHNNGNPSSPPEVPNGNYLIWSGEGEGREYAKRLQVPYVFTYNKDNVDHTNAAAPVYGHVELMYSWNNIAADHASGNRDRYKKALNLLSSRQELVPSGLTTVNASSSSAKNGQIKGVSEALEYKAKASDTYLPVEGTSITGLAAGIYQVRYKGKTGYNAGATDPTDIYYEAGQSVEVTVSANSGSPGSGGPGPSTPTPEPTTAPEQSGSDGKPVVVTLPASKDATSGITVAVVSEEEAAKLIETAKQDAAAGKPTTVELNVKSDSAEGTTQVTLTRENYDKLIAGSNVEIQVHVGFASITFDSAALKAIGGSKDTGDISFIIAKSSLTEEGKEVLGDRPVYDLTVFAGETSVSEFGGSNVNVSIPYRLQAGEDAQAIIVYHVTEEGELHTIRGQYSAATGTVDFKTTHFSQYIIGYNKVSFSDVPAGAWYGNAVTFLAARDITNGSGNGEYNPGAAITRGQFVVLLLKAYGIEADAAGSANFSDAGNTYYTGYLAAAKRLGITTGAGDNQFKPNDLITRQDLFTLLHRALEVLKEVPAKQSNASLADFSDAGQIAGYAKPAFEAFVESGVVSGSEGQLSPKANSTRAQVAQVLYNLLAAK</sequence>
<gene>
    <name evidence="4" type="ORF">DX130_21945</name>
</gene>
<dbReference type="Pfam" id="PF00395">
    <property type="entry name" value="SLH"/>
    <property type="match status" value="3"/>
</dbReference>
<dbReference type="PROSITE" id="PS51272">
    <property type="entry name" value="SLH"/>
    <property type="match status" value="3"/>
</dbReference>
<evidence type="ECO:0000256" key="2">
    <source>
        <dbReference type="SAM" id="SignalP"/>
    </source>
</evidence>
<feature type="domain" description="SLH" evidence="3">
    <location>
        <begin position="918"/>
        <end position="973"/>
    </location>
</feature>
<organism evidence="4 5">
    <name type="scientific">Paenibacillus paeoniae</name>
    <dbReference type="NCBI Taxonomy" id="2292705"/>
    <lineage>
        <taxon>Bacteria</taxon>
        <taxon>Bacillati</taxon>
        <taxon>Bacillota</taxon>
        <taxon>Bacilli</taxon>
        <taxon>Bacillales</taxon>
        <taxon>Paenibacillaceae</taxon>
        <taxon>Paenibacillus</taxon>
    </lineage>
</organism>
<feature type="chain" id="PRO_5016580044" evidence="2">
    <location>
        <begin position="31"/>
        <end position="973"/>
    </location>
</feature>
<dbReference type="Proteomes" id="UP000261905">
    <property type="component" value="Unassembled WGS sequence"/>
</dbReference>
<dbReference type="OrthoDB" id="9798386at2"/>
<reference evidence="4 5" key="1">
    <citation type="submission" date="2018-08" db="EMBL/GenBank/DDBJ databases">
        <title>Paenibacillus sp. M4BSY-1, whole genome shotgun sequence.</title>
        <authorList>
            <person name="Tuo L."/>
        </authorList>
    </citation>
    <scope>NUCLEOTIDE SEQUENCE [LARGE SCALE GENOMIC DNA]</scope>
    <source>
        <strain evidence="4 5">M4BSY-1</strain>
    </source>
</reference>
<name>A0A371P7Z6_9BACL</name>
<dbReference type="EMBL" id="QUBQ01000005">
    <property type="protein sequence ID" value="REK71648.1"/>
    <property type="molecule type" value="Genomic_DNA"/>
</dbReference>
<evidence type="ECO:0000313" key="5">
    <source>
        <dbReference type="Proteomes" id="UP000261905"/>
    </source>
</evidence>
<evidence type="ECO:0000256" key="1">
    <source>
        <dbReference type="SAM" id="MobiDB-lite"/>
    </source>
</evidence>
<accession>A0A371P7Z6</accession>
<proteinExistence type="predicted"/>
<keyword evidence="5" id="KW-1185">Reference proteome</keyword>
<dbReference type="RefSeq" id="WP_116048992.1">
    <property type="nucleotide sequence ID" value="NZ_QUBQ01000005.1"/>
</dbReference>
<comment type="caution">
    <text evidence="4">The sequence shown here is derived from an EMBL/GenBank/DDBJ whole genome shotgun (WGS) entry which is preliminary data.</text>
</comment>
<evidence type="ECO:0000259" key="3">
    <source>
        <dbReference type="PROSITE" id="PS51272"/>
    </source>
</evidence>
<evidence type="ECO:0000313" key="4">
    <source>
        <dbReference type="EMBL" id="REK71648.1"/>
    </source>
</evidence>
<feature type="signal peptide" evidence="2">
    <location>
        <begin position="1"/>
        <end position="30"/>
    </location>
</feature>
<keyword evidence="2" id="KW-0732">Signal</keyword>